<dbReference type="Proteomes" id="UP000000663">
    <property type="component" value="Chromosome"/>
</dbReference>
<dbReference type="EMBL" id="AM114193">
    <property type="protein sequence ID" value="CAJ37003.1"/>
    <property type="molecule type" value="Genomic_DNA"/>
</dbReference>
<dbReference type="STRING" id="351160.RCIX1811"/>
<evidence type="ECO:0000313" key="1">
    <source>
        <dbReference type="EMBL" id="CAJ37003.1"/>
    </source>
</evidence>
<accession>Q0W3P0</accession>
<dbReference type="AlphaFoldDB" id="Q0W3P0"/>
<keyword evidence="2" id="KW-1185">Reference proteome</keyword>
<protein>
    <submittedName>
        <fullName evidence="1">Uncharacterized protein</fullName>
    </submittedName>
</protein>
<evidence type="ECO:0000313" key="2">
    <source>
        <dbReference type="Proteomes" id="UP000000663"/>
    </source>
</evidence>
<gene>
    <name evidence="1" type="ORF">RCIX1811</name>
</gene>
<proteinExistence type="predicted"/>
<reference evidence="1 2" key="1">
    <citation type="journal article" date="2006" name="Science">
        <title>Genome of rice cluster I archaea -- the key methane producers in the rice rhizosphere.</title>
        <authorList>
            <person name="Erkel C."/>
            <person name="Kube M."/>
            <person name="Reinhardt R."/>
            <person name="Liesack W."/>
        </authorList>
    </citation>
    <scope>NUCLEOTIDE SEQUENCE [LARGE SCALE GENOMIC DNA]</scope>
    <source>
        <strain evidence="2">DSM 22066 / NBRC 105507 / MRE50</strain>
    </source>
</reference>
<organism evidence="1 2">
    <name type="scientific">Methanocella arvoryzae (strain DSM 22066 / NBRC 105507 / MRE50)</name>
    <dbReference type="NCBI Taxonomy" id="351160"/>
    <lineage>
        <taxon>Archaea</taxon>
        <taxon>Methanobacteriati</taxon>
        <taxon>Methanobacteriota</taxon>
        <taxon>Stenosarchaea group</taxon>
        <taxon>Methanomicrobia</taxon>
        <taxon>Methanocellales</taxon>
        <taxon>Methanocellaceae</taxon>
        <taxon>Methanocella</taxon>
    </lineage>
</organism>
<sequence>MIEEKSAGQFVYFLVPAGAGLGRHRDDRLVKIRVKKELSLTVDPDLARLRSALIQGEPLVPVRLFARLQLEPDAAVAFVREAVIVDAEQDVVGDALRESGTPGAVVA</sequence>
<name>Q0W3P0_METAR</name>
<dbReference type="KEGG" id="rci:RCIX1811"/>